<evidence type="ECO:0000313" key="1">
    <source>
        <dbReference type="EMBL" id="GGF69769.1"/>
    </source>
</evidence>
<dbReference type="Proteomes" id="UP000632498">
    <property type="component" value="Unassembled WGS sequence"/>
</dbReference>
<accession>A0A917C4M2</accession>
<sequence length="102" mass="11605">MLTAKTTHSLLQSLRLDLQKHLPDEADTSETTLFLETQYHNLCTVLSRAEDDFSVVLSLIEQDPDCQDNNPQRRLNALIDYLDIAVAIYATIPTRPHLEVIN</sequence>
<dbReference type="RefSeq" id="WP_188665696.1">
    <property type="nucleotide sequence ID" value="NZ_BMHV01000018.1"/>
</dbReference>
<reference evidence="1" key="2">
    <citation type="submission" date="2020-09" db="EMBL/GenBank/DDBJ databases">
        <authorList>
            <person name="Sun Q."/>
            <person name="Zhou Y."/>
        </authorList>
    </citation>
    <scope>NUCLEOTIDE SEQUENCE</scope>
    <source>
        <strain evidence="1">CGMCC 1.15254</strain>
    </source>
</reference>
<organism evidence="1 2">
    <name type="scientific">Terasakiella brassicae</name>
    <dbReference type="NCBI Taxonomy" id="1634917"/>
    <lineage>
        <taxon>Bacteria</taxon>
        <taxon>Pseudomonadati</taxon>
        <taxon>Pseudomonadota</taxon>
        <taxon>Alphaproteobacteria</taxon>
        <taxon>Rhodospirillales</taxon>
        <taxon>Terasakiellaceae</taxon>
        <taxon>Terasakiella</taxon>
    </lineage>
</organism>
<evidence type="ECO:0000313" key="2">
    <source>
        <dbReference type="Proteomes" id="UP000632498"/>
    </source>
</evidence>
<gene>
    <name evidence="1" type="ORF">GCM10011332_24850</name>
</gene>
<comment type="caution">
    <text evidence="1">The sequence shown here is derived from an EMBL/GenBank/DDBJ whole genome shotgun (WGS) entry which is preliminary data.</text>
</comment>
<dbReference type="EMBL" id="BMHV01000018">
    <property type="protein sequence ID" value="GGF69769.1"/>
    <property type="molecule type" value="Genomic_DNA"/>
</dbReference>
<name>A0A917C4M2_9PROT</name>
<protein>
    <submittedName>
        <fullName evidence="1">Uncharacterized protein</fullName>
    </submittedName>
</protein>
<keyword evidence="2" id="KW-1185">Reference proteome</keyword>
<dbReference type="AlphaFoldDB" id="A0A917C4M2"/>
<proteinExistence type="predicted"/>
<reference evidence="1" key="1">
    <citation type="journal article" date="2014" name="Int. J. Syst. Evol. Microbiol.">
        <title>Complete genome sequence of Corynebacterium casei LMG S-19264T (=DSM 44701T), isolated from a smear-ripened cheese.</title>
        <authorList>
            <consortium name="US DOE Joint Genome Institute (JGI-PGF)"/>
            <person name="Walter F."/>
            <person name="Albersmeier A."/>
            <person name="Kalinowski J."/>
            <person name="Ruckert C."/>
        </authorList>
    </citation>
    <scope>NUCLEOTIDE SEQUENCE</scope>
    <source>
        <strain evidence="1">CGMCC 1.15254</strain>
    </source>
</reference>